<comment type="caution">
    <text evidence="1">The sequence shown here is derived from an EMBL/GenBank/DDBJ whole genome shotgun (WGS) entry which is preliminary data.</text>
</comment>
<organism evidence="1 2">
    <name type="scientific">Mucilaginibacter lappiensis</name>
    <dbReference type="NCBI Taxonomy" id="354630"/>
    <lineage>
        <taxon>Bacteria</taxon>
        <taxon>Pseudomonadati</taxon>
        <taxon>Bacteroidota</taxon>
        <taxon>Sphingobacteriia</taxon>
        <taxon>Sphingobacteriales</taxon>
        <taxon>Sphingobacteriaceae</taxon>
        <taxon>Mucilaginibacter</taxon>
    </lineage>
</organism>
<evidence type="ECO:0000313" key="1">
    <source>
        <dbReference type="EMBL" id="MBB6130073.1"/>
    </source>
</evidence>
<reference evidence="1 2" key="1">
    <citation type="submission" date="2020-08" db="EMBL/GenBank/DDBJ databases">
        <title>Genomic Encyclopedia of Type Strains, Phase IV (KMG-V): Genome sequencing to study the core and pangenomes of soil and plant-associated prokaryotes.</title>
        <authorList>
            <person name="Whitman W."/>
        </authorList>
    </citation>
    <scope>NUCLEOTIDE SEQUENCE [LARGE SCALE GENOMIC DNA]</scope>
    <source>
        <strain evidence="1 2">MP601</strain>
    </source>
</reference>
<gene>
    <name evidence="1" type="ORF">HDF22_004212</name>
</gene>
<dbReference type="AlphaFoldDB" id="A0A841JFZ4"/>
<name>A0A841JFZ4_9SPHI</name>
<accession>A0A841JFZ4</accession>
<evidence type="ECO:0000313" key="2">
    <source>
        <dbReference type="Proteomes" id="UP000548326"/>
    </source>
</evidence>
<dbReference type="Proteomes" id="UP000548326">
    <property type="component" value="Unassembled WGS sequence"/>
</dbReference>
<sequence length="476" mass="51822">MNSKLTLLFIVFATLIAGCSKNSFNESDAIAAQKDLLQLQYQHELDLETLKQKGATALQDLINTAMLNQLKLNDSLAQQKTIAANTKDYSVTVVDVVSNSPIADADVAVSSNGKVITTKTNAQGIATFTAVNLYATSAFLISKTGYAASQILQQNITYGPVKLWNTTDLTNEITGNLYIETDLTNLTPEKVGAQVLVTASANIPASPSGTYTVYFPTFTDATGTYDIKLPAAPNGYNLSFQQITADQKLYVNATEDDQVRTFPASLPRQTTIKTYFNVNQFNAPVPNVNIYYYFKVAADTKGRVLYIPGNNGYYPYNQVLVSAIGSKYQVEQLAVNNNYYNGTSVDWNAYTYTPNTKIDVQMVDVAGNIIESAPKLSASADANGKLIGFYSSQGQYSYVNLKTDNNGALVANAKGVILRALPYDSYSGLYSLNFSANLNTASNFTTSSTFLSLNKGDKKVINFYYGTGDSRVKQVF</sequence>
<protein>
    <submittedName>
        <fullName evidence="1">Uncharacterized protein</fullName>
    </submittedName>
</protein>
<dbReference type="PROSITE" id="PS51257">
    <property type="entry name" value="PROKAR_LIPOPROTEIN"/>
    <property type="match status" value="1"/>
</dbReference>
<dbReference type="EMBL" id="JACHCA010000013">
    <property type="protein sequence ID" value="MBB6130073.1"/>
    <property type="molecule type" value="Genomic_DNA"/>
</dbReference>
<dbReference type="RefSeq" id="WP_183588998.1">
    <property type="nucleotide sequence ID" value="NZ_JACHCA010000013.1"/>
</dbReference>
<proteinExistence type="predicted"/>